<evidence type="ECO:0000313" key="7">
    <source>
        <dbReference type="EMBL" id="MDI4648179.1"/>
    </source>
</evidence>
<name>A0ABT6TN77_9BACL</name>
<feature type="transmembrane region" description="Helical" evidence="5">
    <location>
        <begin position="107"/>
        <end position="123"/>
    </location>
</feature>
<comment type="subcellular location">
    <subcellularLocation>
        <location evidence="1">Membrane</location>
        <topology evidence="1">Multi-pass membrane protein</topology>
    </subcellularLocation>
</comment>
<evidence type="ECO:0000256" key="5">
    <source>
        <dbReference type="SAM" id="Phobius"/>
    </source>
</evidence>
<protein>
    <recommendedName>
        <fullName evidence="6">Methylamine utilisation protein MauE domain-containing protein</fullName>
    </recommendedName>
</protein>
<gene>
    <name evidence="7" type="ORF">KB449_24725</name>
</gene>
<evidence type="ECO:0000256" key="2">
    <source>
        <dbReference type="ARBA" id="ARBA00022692"/>
    </source>
</evidence>
<evidence type="ECO:0000313" key="8">
    <source>
        <dbReference type="Proteomes" id="UP001161691"/>
    </source>
</evidence>
<evidence type="ECO:0000256" key="4">
    <source>
        <dbReference type="ARBA" id="ARBA00023136"/>
    </source>
</evidence>
<comment type="caution">
    <text evidence="7">The sequence shown here is derived from an EMBL/GenBank/DDBJ whole genome shotgun (WGS) entry which is preliminary data.</text>
</comment>
<feature type="domain" description="Methylamine utilisation protein MauE" evidence="6">
    <location>
        <begin position="4"/>
        <end position="121"/>
    </location>
</feature>
<keyword evidence="8" id="KW-1185">Reference proteome</keyword>
<dbReference type="EMBL" id="JAGRPV010000001">
    <property type="protein sequence ID" value="MDI4648179.1"/>
    <property type="molecule type" value="Genomic_DNA"/>
</dbReference>
<keyword evidence="4 5" id="KW-0472">Membrane</keyword>
<dbReference type="Proteomes" id="UP001161691">
    <property type="component" value="Unassembled WGS sequence"/>
</dbReference>
<accession>A0ABT6TN77</accession>
<feature type="transmembrane region" description="Helical" evidence="5">
    <location>
        <begin position="129"/>
        <end position="155"/>
    </location>
</feature>
<evidence type="ECO:0000259" key="6">
    <source>
        <dbReference type="Pfam" id="PF07291"/>
    </source>
</evidence>
<organism evidence="7 8">
    <name type="scientific">Cohnella hashimotonis</name>
    <dbReference type="NCBI Taxonomy" id="2826895"/>
    <lineage>
        <taxon>Bacteria</taxon>
        <taxon>Bacillati</taxon>
        <taxon>Bacillota</taxon>
        <taxon>Bacilli</taxon>
        <taxon>Bacillales</taxon>
        <taxon>Paenibacillaceae</taxon>
        <taxon>Cohnella</taxon>
    </lineage>
</organism>
<evidence type="ECO:0000256" key="3">
    <source>
        <dbReference type="ARBA" id="ARBA00022989"/>
    </source>
</evidence>
<proteinExistence type="predicted"/>
<sequence>MPEFAIVLLCCIFGFSAATKAVDRRAFRTTLAELGLSGTAAVTAVAVPAAEAAGAALLLPAGTRLYGAVLLLALLVAFSGAAWQARGRHIDCGCFGSALQEDLGTRTYVRVAACAALVVYALLEADGRSLLAVAPPDLVCMALASAGLLAAYVLLSSIARHRKSGLTL</sequence>
<dbReference type="RefSeq" id="WP_282910913.1">
    <property type="nucleotide sequence ID" value="NZ_JAGRPV010000001.1"/>
</dbReference>
<evidence type="ECO:0000256" key="1">
    <source>
        <dbReference type="ARBA" id="ARBA00004141"/>
    </source>
</evidence>
<dbReference type="InterPro" id="IPR009908">
    <property type="entry name" value="Methylamine_util_MauE"/>
</dbReference>
<reference evidence="7" key="1">
    <citation type="submission" date="2023-04" db="EMBL/GenBank/DDBJ databases">
        <title>Comparative genomic analysis of Cohnella hashimotonis sp. nov., isolated from the International Space Station.</title>
        <authorList>
            <person name="Venkateswaran K."/>
            <person name="Simpson A."/>
        </authorList>
    </citation>
    <scope>NUCLEOTIDE SEQUENCE</scope>
    <source>
        <strain evidence="7">F6_2S_P_1</strain>
    </source>
</reference>
<dbReference type="Pfam" id="PF07291">
    <property type="entry name" value="MauE"/>
    <property type="match status" value="1"/>
</dbReference>
<keyword evidence="2 5" id="KW-0812">Transmembrane</keyword>
<feature type="transmembrane region" description="Helical" evidence="5">
    <location>
        <begin position="65"/>
        <end position="86"/>
    </location>
</feature>
<keyword evidence="3 5" id="KW-1133">Transmembrane helix</keyword>